<evidence type="ECO:0000313" key="1">
    <source>
        <dbReference type="EMBL" id="KAJ8644984.1"/>
    </source>
</evidence>
<gene>
    <name evidence="1" type="ORF">MRB53_006732</name>
</gene>
<organism evidence="1 2">
    <name type="scientific">Persea americana</name>
    <name type="common">Avocado</name>
    <dbReference type="NCBI Taxonomy" id="3435"/>
    <lineage>
        <taxon>Eukaryota</taxon>
        <taxon>Viridiplantae</taxon>
        <taxon>Streptophyta</taxon>
        <taxon>Embryophyta</taxon>
        <taxon>Tracheophyta</taxon>
        <taxon>Spermatophyta</taxon>
        <taxon>Magnoliopsida</taxon>
        <taxon>Magnoliidae</taxon>
        <taxon>Laurales</taxon>
        <taxon>Lauraceae</taxon>
        <taxon>Persea</taxon>
    </lineage>
</organism>
<dbReference type="EMBL" id="CM056810">
    <property type="protein sequence ID" value="KAJ8644984.1"/>
    <property type="molecule type" value="Genomic_DNA"/>
</dbReference>
<proteinExistence type="predicted"/>
<accession>A0ACC2MI22</accession>
<protein>
    <submittedName>
        <fullName evidence="1">Uncharacterized protein</fullName>
    </submittedName>
</protein>
<keyword evidence="2" id="KW-1185">Reference proteome</keyword>
<evidence type="ECO:0000313" key="2">
    <source>
        <dbReference type="Proteomes" id="UP001234297"/>
    </source>
</evidence>
<reference evidence="1 2" key="1">
    <citation type="journal article" date="2022" name="Hortic Res">
        <title>A haplotype resolved chromosomal level avocado genome allows analysis of novel avocado genes.</title>
        <authorList>
            <person name="Nath O."/>
            <person name="Fletcher S.J."/>
            <person name="Hayward A."/>
            <person name="Shaw L.M."/>
            <person name="Masouleh A.K."/>
            <person name="Furtado A."/>
            <person name="Henry R.J."/>
            <person name="Mitter N."/>
        </authorList>
    </citation>
    <scope>NUCLEOTIDE SEQUENCE [LARGE SCALE GENOMIC DNA]</scope>
    <source>
        <strain evidence="2">cv. Hass</strain>
    </source>
</reference>
<sequence>MIAPAIWSSMLSWCTPAVLFVLLNVAIATIFFFSNSQKHEPKQPNHPLTRTSSLYETFKSFNLYRQNTQDPTCSPINPPPHEPEPHQLTRTSSIFDTLKSFNPYHQNTLTQDPTINAPPHEPEPRQLTRTSSLLEALKSFALYRQNTQDLTTTPQDTEPKSEPHDQSHLSRIQSDTHPTAGEVPEKLSHNMKKSASEKSSFDHFRDEGVVSDRGPLTERSRPVTRGDEGVDAKADDFINKFKQQLKLQRLDSILRYKEMLNRGK</sequence>
<name>A0ACC2MI22_PERAE</name>
<dbReference type="Proteomes" id="UP001234297">
    <property type="component" value="Chromosome 2"/>
</dbReference>
<comment type="caution">
    <text evidence="1">The sequence shown here is derived from an EMBL/GenBank/DDBJ whole genome shotgun (WGS) entry which is preliminary data.</text>
</comment>